<feature type="region of interest" description="Disordered" evidence="1">
    <location>
        <begin position="427"/>
        <end position="446"/>
    </location>
</feature>
<gene>
    <name evidence="2" type="primary">LDJ2</name>
    <name evidence="2" type="ORF">AK812_SmicGene15173</name>
</gene>
<organism evidence="2 3">
    <name type="scientific">Symbiodinium microadriaticum</name>
    <name type="common">Dinoflagellate</name>
    <name type="synonym">Zooxanthella microadriatica</name>
    <dbReference type="NCBI Taxonomy" id="2951"/>
    <lineage>
        <taxon>Eukaryota</taxon>
        <taxon>Sar</taxon>
        <taxon>Alveolata</taxon>
        <taxon>Dinophyceae</taxon>
        <taxon>Suessiales</taxon>
        <taxon>Symbiodiniaceae</taxon>
        <taxon>Symbiodinium</taxon>
    </lineage>
</organism>
<protein>
    <submittedName>
        <fullName evidence="2">DnaJ protein-like 2</fullName>
    </submittedName>
</protein>
<dbReference type="PANTHER" id="PTHR44240:SF10">
    <property type="entry name" value="J DOMAIN-CONTAINING PROTEIN"/>
    <property type="match status" value="1"/>
</dbReference>
<dbReference type="InterPro" id="IPR052276">
    <property type="entry name" value="Diphthamide-biosynth_chaperone"/>
</dbReference>
<evidence type="ECO:0000313" key="3">
    <source>
        <dbReference type="Proteomes" id="UP000186817"/>
    </source>
</evidence>
<dbReference type="EMBL" id="LSRX01000275">
    <property type="protein sequence ID" value="OLQ02016.1"/>
    <property type="molecule type" value="Genomic_DNA"/>
</dbReference>
<evidence type="ECO:0000313" key="2">
    <source>
        <dbReference type="EMBL" id="OLQ02016.1"/>
    </source>
</evidence>
<sequence>MSILQPSIYSVLLMQTPMSFYDVLGLQQNASIEDIRLAFKQRALEVHPDKGGTKEEFHRVYQAFETLVARQRREQYDAWLVSCKEPPSQNRKDSLAEKRHKKQKRQARKQTKDTDKTRSNPPQMPKPQRSSRSRLAKIHRLLGRLSRETRRQVICERFSQKQRLLLESWMSSMPGPAADETRDRESADPCAALPHEAILKSDSRPREEQSVVRLALPELPARSPIKAKPRGRSKVRGLGAEKYPRSGLTVYTACVGIDGIVVTSRKCDLPTALDYLVILTTMKERIQLGDNLVSNMENALCLAAKEQGKELHELQLNLSLHFRHAYWIGRETLCTPRCHSFEVLADHRQLLCPFFQRKNDRSRGWVHLDPQALREQWLQFQKLYLNICSSLGMQQLTKVRQRLQRMYRVNSDYRQALHRHLERKAMAREDPRRWRQKQPKITSRQRRAHVIQERRVTLLSRLLREWQCAIDKDDARCRLRSEQHRRKRKNAEDSRVNADPEALDISGFVSALAAAEAKVISTSCGFLAYFQQALAAKTEKTFISSSLVALPGLRSRFPDEEVMILTFDAQVLGSPAYSTSLDGFGGPVVGLDKSMHLYEVISQDLAHLDFERAEVEMERLVAAALDRFPGTKAMLLECTNLPPYKHVIRRHFAGEIHDCLTTLEGVHTGLVKERFLA</sequence>
<feature type="compositionally biased region" description="Basic residues" evidence="1">
    <location>
        <begin position="434"/>
        <end position="446"/>
    </location>
</feature>
<accession>A0A1Q9E3L2</accession>
<feature type="compositionally biased region" description="Basic residues" evidence="1">
    <location>
        <begin position="98"/>
        <end position="109"/>
    </location>
</feature>
<evidence type="ECO:0000256" key="1">
    <source>
        <dbReference type="SAM" id="MobiDB-lite"/>
    </source>
</evidence>
<feature type="region of interest" description="Disordered" evidence="1">
    <location>
        <begin position="86"/>
        <end position="135"/>
    </location>
</feature>
<proteinExistence type="predicted"/>
<dbReference type="OMA" id="AMLLECT"/>
<dbReference type="InterPro" id="IPR036869">
    <property type="entry name" value="J_dom_sf"/>
</dbReference>
<dbReference type="PROSITE" id="PS50076">
    <property type="entry name" value="DNAJ_2"/>
    <property type="match status" value="1"/>
</dbReference>
<dbReference type="InterPro" id="IPR001623">
    <property type="entry name" value="DnaJ_domain"/>
</dbReference>
<dbReference type="AlphaFoldDB" id="A0A1Q9E3L2"/>
<dbReference type="CDD" id="cd06257">
    <property type="entry name" value="DnaJ"/>
    <property type="match status" value="1"/>
</dbReference>
<reference evidence="2 3" key="1">
    <citation type="submission" date="2016-02" db="EMBL/GenBank/DDBJ databases">
        <title>Genome analysis of coral dinoflagellate symbionts highlights evolutionary adaptations to a symbiotic lifestyle.</title>
        <authorList>
            <person name="Aranda M."/>
            <person name="Li Y."/>
            <person name="Liew Y.J."/>
            <person name="Baumgarten S."/>
            <person name="Simakov O."/>
            <person name="Wilson M."/>
            <person name="Piel J."/>
            <person name="Ashoor H."/>
            <person name="Bougouffa S."/>
            <person name="Bajic V.B."/>
            <person name="Ryu T."/>
            <person name="Ravasi T."/>
            <person name="Bayer T."/>
            <person name="Micklem G."/>
            <person name="Kim H."/>
            <person name="Bhak J."/>
            <person name="Lajeunesse T.C."/>
            <person name="Voolstra C.R."/>
        </authorList>
    </citation>
    <scope>NUCLEOTIDE SEQUENCE [LARGE SCALE GENOMIC DNA]</scope>
    <source>
        <strain evidence="2 3">CCMP2467</strain>
    </source>
</reference>
<dbReference type="Pfam" id="PF00226">
    <property type="entry name" value="DnaJ"/>
    <property type="match status" value="1"/>
</dbReference>
<dbReference type="Gene3D" id="1.10.287.110">
    <property type="entry name" value="DnaJ domain"/>
    <property type="match status" value="1"/>
</dbReference>
<dbReference type="SUPFAM" id="SSF46565">
    <property type="entry name" value="Chaperone J-domain"/>
    <property type="match status" value="1"/>
</dbReference>
<dbReference type="SMART" id="SM00271">
    <property type="entry name" value="DnaJ"/>
    <property type="match status" value="1"/>
</dbReference>
<dbReference type="PANTHER" id="PTHR44240">
    <property type="entry name" value="DNAJ DOMAIN (PROKARYOTIC HEAT SHOCK PROTEIN)-RELATED"/>
    <property type="match status" value="1"/>
</dbReference>
<comment type="caution">
    <text evidence="2">The sequence shown here is derived from an EMBL/GenBank/DDBJ whole genome shotgun (WGS) entry which is preliminary data.</text>
</comment>
<keyword evidence="3" id="KW-1185">Reference proteome</keyword>
<dbReference type="OrthoDB" id="412688at2759"/>
<dbReference type="Proteomes" id="UP000186817">
    <property type="component" value="Unassembled WGS sequence"/>
</dbReference>
<name>A0A1Q9E3L2_SYMMI</name>